<dbReference type="Proteomes" id="UP000807115">
    <property type="component" value="Chromosome 10"/>
</dbReference>
<accession>A0A921TZM4</accession>
<organism evidence="2 3">
    <name type="scientific">Sorghum bicolor</name>
    <name type="common">Sorghum</name>
    <name type="synonym">Sorghum vulgare</name>
    <dbReference type="NCBI Taxonomy" id="4558"/>
    <lineage>
        <taxon>Eukaryota</taxon>
        <taxon>Viridiplantae</taxon>
        <taxon>Streptophyta</taxon>
        <taxon>Embryophyta</taxon>
        <taxon>Tracheophyta</taxon>
        <taxon>Spermatophyta</taxon>
        <taxon>Magnoliopsida</taxon>
        <taxon>Liliopsida</taxon>
        <taxon>Poales</taxon>
        <taxon>Poaceae</taxon>
        <taxon>PACMAD clade</taxon>
        <taxon>Panicoideae</taxon>
        <taxon>Andropogonodae</taxon>
        <taxon>Andropogoneae</taxon>
        <taxon>Sorghinae</taxon>
        <taxon>Sorghum</taxon>
    </lineage>
</organism>
<name>A0A921TZM4_SORBI</name>
<dbReference type="EMBL" id="CM027689">
    <property type="protein sequence ID" value="KAG0512709.1"/>
    <property type="molecule type" value="Genomic_DNA"/>
</dbReference>
<evidence type="ECO:0000313" key="3">
    <source>
        <dbReference type="Proteomes" id="UP000807115"/>
    </source>
</evidence>
<sequence length="114" mass="11439">MSFCGAHLGHTRPLSLVLSKNPSGSSSSRLASVGYAVFEPAGGGPRSTHRKRASAAISRTCGEAKLPPMLPKQSSTTDAGGCASSHLTHSCTCCSCSPPSPDAGGLRARTGPTG</sequence>
<protein>
    <submittedName>
        <fullName evidence="2">Uncharacterized protein</fullName>
    </submittedName>
</protein>
<evidence type="ECO:0000256" key="1">
    <source>
        <dbReference type="SAM" id="MobiDB-lite"/>
    </source>
</evidence>
<reference evidence="2" key="1">
    <citation type="journal article" date="2019" name="BMC Genomics">
        <title>A new reference genome for Sorghum bicolor reveals high levels of sequence similarity between sweet and grain genotypes: implications for the genetics of sugar metabolism.</title>
        <authorList>
            <person name="Cooper E.A."/>
            <person name="Brenton Z.W."/>
            <person name="Flinn B.S."/>
            <person name="Jenkins J."/>
            <person name="Shu S."/>
            <person name="Flowers D."/>
            <person name="Luo F."/>
            <person name="Wang Y."/>
            <person name="Xia P."/>
            <person name="Barry K."/>
            <person name="Daum C."/>
            <person name="Lipzen A."/>
            <person name="Yoshinaga Y."/>
            <person name="Schmutz J."/>
            <person name="Saski C."/>
            <person name="Vermerris W."/>
            <person name="Kresovich S."/>
        </authorList>
    </citation>
    <scope>NUCLEOTIDE SEQUENCE</scope>
</reference>
<gene>
    <name evidence="2" type="ORF">BDA96_10G037300</name>
</gene>
<comment type="caution">
    <text evidence="2">The sequence shown here is derived from an EMBL/GenBank/DDBJ whole genome shotgun (WGS) entry which is preliminary data.</text>
</comment>
<proteinExistence type="predicted"/>
<reference evidence="2" key="2">
    <citation type="submission" date="2020-10" db="EMBL/GenBank/DDBJ databases">
        <authorList>
            <person name="Cooper E.A."/>
            <person name="Brenton Z.W."/>
            <person name="Flinn B.S."/>
            <person name="Jenkins J."/>
            <person name="Shu S."/>
            <person name="Flowers D."/>
            <person name="Luo F."/>
            <person name="Wang Y."/>
            <person name="Xia P."/>
            <person name="Barry K."/>
            <person name="Daum C."/>
            <person name="Lipzen A."/>
            <person name="Yoshinaga Y."/>
            <person name="Schmutz J."/>
            <person name="Saski C."/>
            <person name="Vermerris W."/>
            <person name="Kresovich S."/>
        </authorList>
    </citation>
    <scope>NUCLEOTIDE SEQUENCE</scope>
</reference>
<dbReference type="AlphaFoldDB" id="A0A921TZM4"/>
<evidence type="ECO:0000313" key="2">
    <source>
        <dbReference type="EMBL" id="KAG0512709.1"/>
    </source>
</evidence>
<feature type="region of interest" description="Disordered" evidence="1">
    <location>
        <begin position="62"/>
        <end position="89"/>
    </location>
</feature>